<feature type="region of interest" description="Disordered" evidence="2">
    <location>
        <begin position="403"/>
        <end position="559"/>
    </location>
</feature>
<sequence length="899" mass="99262">MRGKSTTHPKQQASSTQVIDSSDHAVLREQTEWYGVYATAIRVTQASRNGRPPFHTRSPSTPQATSQPSQDSQDSPRIGGPHNRGVASLVISASTTTFSIDTSLTGPLPVISTSSRSPARSRYFSTARERDGERTSNTTRSLALSYSSVTITAETLPEPAPRQHRHLFTIECQLSSPQISLHDSLFLGTSYYDSDSSRERSPRISTPDRSLFTGHAPAKLDARRIALNQYWDELLNTPLDTATALELCKYLSNNTLPPNTDDTGAVAASTNEAPQVGPGGRPFRSGYLTKRGKNFGGWKARFFVLESSYLKYYEAPGAAHLGTIKLPKAQIGKQSEKGNEGSPARSTGTDDAENQYRHAFLILEPKKKDPNSVTKHVLCAESDEERDQWVDALLRWIDYEAPKEQETKRDPSHDRHVTAGEHGAPQTRKKGHNGKHTHQQGAESSETLIGVNYEVTRQGDAPDSTPPRPKHTGHYERGQEQAMSSQSSFAFSGPRDSHPVAYSDSRASKLGMSLTPPNQEEKKARKRSFFGFGTKSRSSSDGQDSLYGESGNSASLPANQYNGPVRQVFGASLADAVRYNSPVDVQVPLPAVVYRCVQYLEAKGAINEEGIFRLSGSNVLIKQLRERFNEHSDINLLLDEQYYDIHAVASLLKLYLRELPTTILTRDLHLQFLAVTEMSVLAEKTAALNELVQRLPQANGTLLKFLIAFLIKIINNADTNKMTVRNVGIVFSPTLNIPAPIFAMFLQHFEAIFSIEPMEYQLPGHRDGSERHPSQPKGQGMRKSSTPPPIMNMHQLAQLNAMRTTPTPPPLAQQRPPNFDAQYYSQQGPGANRISMRPAYEGGFASSAGWDPGQMPPPGGRPHTGHERPGHEAAAPSYEQAYGTRNPRRESMMMGPRRM</sequence>
<dbReference type="PANTHER" id="PTHR23176">
    <property type="entry name" value="RHO/RAC/CDC GTPASE-ACTIVATING PROTEIN"/>
    <property type="match status" value="1"/>
</dbReference>
<evidence type="ECO:0000256" key="1">
    <source>
        <dbReference type="ARBA" id="ARBA00022468"/>
    </source>
</evidence>
<dbReference type="GO" id="GO:0005938">
    <property type="term" value="C:cell cortex"/>
    <property type="evidence" value="ECO:0007669"/>
    <property type="project" value="UniProtKB-ARBA"/>
</dbReference>
<dbReference type="GO" id="GO:0007165">
    <property type="term" value="P:signal transduction"/>
    <property type="evidence" value="ECO:0007669"/>
    <property type="project" value="InterPro"/>
</dbReference>
<feature type="domain" description="Rho-GAP" evidence="4">
    <location>
        <begin position="571"/>
        <end position="769"/>
    </location>
</feature>
<comment type="caution">
    <text evidence="5">The sequence shown here is derived from an EMBL/GenBank/DDBJ whole genome shotgun (WGS) entry which is preliminary data.</text>
</comment>
<keyword evidence="1" id="KW-0343">GTPase activation</keyword>
<dbReference type="AlphaFoldDB" id="A0AAD9ME82"/>
<dbReference type="InterPro" id="IPR050729">
    <property type="entry name" value="Rho-GAP"/>
</dbReference>
<evidence type="ECO:0008006" key="7">
    <source>
        <dbReference type="Google" id="ProtNLM"/>
    </source>
</evidence>
<protein>
    <recommendedName>
        <fullName evidence="7">RhoGAP-domain-containing protein</fullName>
    </recommendedName>
</protein>
<reference evidence="5" key="1">
    <citation type="journal article" date="2023" name="Mol. Plant Microbe Interact.">
        <title>Elucidating the Obligate Nature and Biological Capacity of an Invasive Fungal Corn Pathogen.</title>
        <authorList>
            <person name="MacCready J.S."/>
            <person name="Roggenkamp E.M."/>
            <person name="Gdanetz K."/>
            <person name="Chilvers M.I."/>
        </authorList>
    </citation>
    <scope>NUCLEOTIDE SEQUENCE</scope>
    <source>
        <strain evidence="5">PM02</strain>
    </source>
</reference>
<feature type="region of interest" description="Disordered" evidence="2">
    <location>
        <begin position="803"/>
        <end position="899"/>
    </location>
</feature>
<feature type="compositionally biased region" description="Low complexity" evidence="2">
    <location>
        <begin position="481"/>
        <end position="492"/>
    </location>
</feature>
<evidence type="ECO:0000259" key="3">
    <source>
        <dbReference type="PROSITE" id="PS50003"/>
    </source>
</evidence>
<feature type="compositionally biased region" description="Polar residues" evidence="2">
    <location>
        <begin position="102"/>
        <end position="118"/>
    </location>
</feature>
<dbReference type="SMART" id="SM00324">
    <property type="entry name" value="RhoGAP"/>
    <property type="match status" value="1"/>
</dbReference>
<evidence type="ECO:0000313" key="5">
    <source>
        <dbReference type="EMBL" id="KAK2073142.1"/>
    </source>
</evidence>
<dbReference type="SUPFAM" id="SSF48350">
    <property type="entry name" value="GTPase activation domain, GAP"/>
    <property type="match status" value="1"/>
</dbReference>
<dbReference type="PROSITE" id="PS50238">
    <property type="entry name" value="RHOGAP"/>
    <property type="match status" value="1"/>
</dbReference>
<name>A0AAD9ME82_9PEZI</name>
<dbReference type="InterPro" id="IPR011993">
    <property type="entry name" value="PH-like_dom_sf"/>
</dbReference>
<feature type="region of interest" description="Disordered" evidence="2">
    <location>
        <begin position="1"/>
        <end position="23"/>
    </location>
</feature>
<feature type="compositionally biased region" description="Polar residues" evidence="2">
    <location>
        <begin position="8"/>
        <end position="20"/>
    </location>
</feature>
<feature type="region of interest" description="Disordered" evidence="2">
    <location>
        <begin position="330"/>
        <end position="354"/>
    </location>
</feature>
<dbReference type="CDD" id="cd13277">
    <property type="entry name" value="PH_Bem3"/>
    <property type="match status" value="1"/>
</dbReference>
<dbReference type="PANTHER" id="PTHR23176:SF129">
    <property type="entry name" value="RHO GTPASE ACTIVATING PROTEIN AT 16F, ISOFORM E-RELATED"/>
    <property type="match status" value="1"/>
</dbReference>
<evidence type="ECO:0000313" key="6">
    <source>
        <dbReference type="Proteomes" id="UP001217918"/>
    </source>
</evidence>
<keyword evidence="6" id="KW-1185">Reference proteome</keyword>
<dbReference type="EMBL" id="JAQQPM010000006">
    <property type="protein sequence ID" value="KAK2073142.1"/>
    <property type="molecule type" value="Genomic_DNA"/>
</dbReference>
<dbReference type="PROSITE" id="PS50003">
    <property type="entry name" value="PH_DOMAIN"/>
    <property type="match status" value="1"/>
</dbReference>
<feature type="compositionally biased region" description="Polar residues" evidence="2">
    <location>
        <begin position="550"/>
        <end position="559"/>
    </location>
</feature>
<gene>
    <name evidence="5" type="ORF">P8C59_007444</name>
</gene>
<feature type="compositionally biased region" description="Basic and acidic residues" evidence="2">
    <location>
        <begin position="403"/>
        <end position="419"/>
    </location>
</feature>
<organism evidence="5 6">
    <name type="scientific">Phyllachora maydis</name>
    <dbReference type="NCBI Taxonomy" id="1825666"/>
    <lineage>
        <taxon>Eukaryota</taxon>
        <taxon>Fungi</taxon>
        <taxon>Dikarya</taxon>
        <taxon>Ascomycota</taxon>
        <taxon>Pezizomycotina</taxon>
        <taxon>Sordariomycetes</taxon>
        <taxon>Sordariomycetidae</taxon>
        <taxon>Phyllachorales</taxon>
        <taxon>Phyllachoraceae</taxon>
        <taxon>Phyllachora</taxon>
    </lineage>
</organism>
<evidence type="ECO:0000256" key="2">
    <source>
        <dbReference type="SAM" id="MobiDB-lite"/>
    </source>
</evidence>
<feature type="region of interest" description="Disordered" evidence="2">
    <location>
        <begin position="45"/>
        <end position="84"/>
    </location>
</feature>
<dbReference type="Gene3D" id="2.30.29.30">
    <property type="entry name" value="Pleckstrin-homology domain (PH domain)/Phosphotyrosine-binding domain (PTB)"/>
    <property type="match status" value="1"/>
</dbReference>
<feature type="region of interest" description="Disordered" evidence="2">
    <location>
        <begin position="762"/>
        <end position="791"/>
    </location>
</feature>
<dbReference type="InterPro" id="IPR001849">
    <property type="entry name" value="PH_domain"/>
</dbReference>
<feature type="compositionally biased region" description="Basic residues" evidence="2">
    <location>
        <begin position="427"/>
        <end position="438"/>
    </location>
</feature>
<feature type="region of interest" description="Disordered" evidence="2">
    <location>
        <begin position="102"/>
        <end position="138"/>
    </location>
</feature>
<dbReference type="SMART" id="SM00233">
    <property type="entry name" value="PH"/>
    <property type="match status" value="1"/>
</dbReference>
<dbReference type="InterPro" id="IPR008936">
    <property type="entry name" value="Rho_GTPase_activation_prot"/>
</dbReference>
<feature type="compositionally biased region" description="Basic and acidic residues" evidence="2">
    <location>
        <begin position="764"/>
        <end position="773"/>
    </location>
</feature>
<dbReference type="InterPro" id="IPR000198">
    <property type="entry name" value="RhoGAP_dom"/>
</dbReference>
<feature type="compositionally biased region" description="Low complexity" evidence="2">
    <location>
        <begin position="58"/>
        <end position="76"/>
    </location>
</feature>
<dbReference type="FunFam" id="2.30.29.30:FF:000452">
    <property type="entry name" value="Rho GTPase activator (Bem3)"/>
    <property type="match status" value="1"/>
</dbReference>
<feature type="domain" description="PH" evidence="3">
    <location>
        <begin position="281"/>
        <end position="398"/>
    </location>
</feature>
<dbReference type="Pfam" id="PF00620">
    <property type="entry name" value="RhoGAP"/>
    <property type="match status" value="1"/>
</dbReference>
<dbReference type="Proteomes" id="UP001217918">
    <property type="component" value="Unassembled WGS sequence"/>
</dbReference>
<dbReference type="Pfam" id="PF00169">
    <property type="entry name" value="PH"/>
    <property type="match status" value="1"/>
</dbReference>
<dbReference type="Gene3D" id="1.10.555.10">
    <property type="entry name" value="Rho GTPase activation protein"/>
    <property type="match status" value="1"/>
</dbReference>
<proteinExistence type="predicted"/>
<accession>A0AAD9ME82</accession>
<dbReference type="SUPFAM" id="SSF50729">
    <property type="entry name" value="PH domain-like"/>
    <property type="match status" value="1"/>
</dbReference>
<dbReference type="GO" id="GO:0005096">
    <property type="term" value="F:GTPase activator activity"/>
    <property type="evidence" value="ECO:0007669"/>
    <property type="project" value="UniProtKB-KW"/>
</dbReference>
<evidence type="ECO:0000259" key="4">
    <source>
        <dbReference type="PROSITE" id="PS50238"/>
    </source>
</evidence>